<dbReference type="RefSeq" id="WP_218403657.1">
    <property type="nucleotide sequence ID" value="NZ_JAGSPC010000001.1"/>
</dbReference>
<organism evidence="1 2">
    <name type="scientific">Erythrobacter crassostreae</name>
    <dbReference type="NCBI Taxonomy" id="2828328"/>
    <lineage>
        <taxon>Bacteria</taxon>
        <taxon>Pseudomonadati</taxon>
        <taxon>Pseudomonadota</taxon>
        <taxon>Alphaproteobacteria</taxon>
        <taxon>Sphingomonadales</taxon>
        <taxon>Erythrobacteraceae</taxon>
        <taxon>Erythrobacter/Porphyrobacter group</taxon>
        <taxon>Erythrobacter</taxon>
    </lineage>
</organism>
<sequence length="46" mass="4631">MTDAMTQSLAVCAALFLTLGTIGTIITVPPAQAHTAAAFPTSIELA</sequence>
<comment type="caution">
    <text evidence="1">The sequence shown here is derived from an EMBL/GenBank/DDBJ whole genome shotgun (WGS) entry which is preliminary data.</text>
</comment>
<reference evidence="1" key="1">
    <citation type="submission" date="2021-04" db="EMBL/GenBank/DDBJ databases">
        <authorList>
            <person name="Pira H."/>
            <person name="Risdian C."/>
            <person name="Wink J."/>
        </authorList>
    </citation>
    <scope>NUCLEOTIDE SEQUENCE</scope>
    <source>
        <strain evidence="1">WH158</strain>
    </source>
</reference>
<proteinExistence type="predicted"/>
<gene>
    <name evidence="1" type="ORF">KCG46_01910</name>
</gene>
<dbReference type="EMBL" id="JAGSPC010000001">
    <property type="protein sequence ID" value="MBV7258326.1"/>
    <property type="molecule type" value="Genomic_DNA"/>
</dbReference>
<accession>A0A9X1JJX2</accession>
<evidence type="ECO:0000313" key="2">
    <source>
        <dbReference type="Proteomes" id="UP001138681"/>
    </source>
</evidence>
<name>A0A9X1JJX2_9SPHN</name>
<dbReference type="AlphaFoldDB" id="A0A9X1JJX2"/>
<keyword evidence="2" id="KW-1185">Reference proteome</keyword>
<dbReference type="Proteomes" id="UP001138681">
    <property type="component" value="Unassembled WGS sequence"/>
</dbReference>
<protein>
    <submittedName>
        <fullName evidence="1">Uncharacterized protein</fullName>
    </submittedName>
</protein>
<evidence type="ECO:0000313" key="1">
    <source>
        <dbReference type="EMBL" id="MBV7258326.1"/>
    </source>
</evidence>